<name>A0ABV9ZW68_9ACTN</name>
<accession>A0ABV9ZW68</accession>
<reference evidence="2" key="1">
    <citation type="journal article" date="2019" name="Int. J. Syst. Evol. Microbiol.">
        <title>The Global Catalogue of Microorganisms (GCM) 10K type strain sequencing project: providing services to taxonomists for standard genome sequencing and annotation.</title>
        <authorList>
            <consortium name="The Broad Institute Genomics Platform"/>
            <consortium name="The Broad Institute Genome Sequencing Center for Infectious Disease"/>
            <person name="Wu L."/>
            <person name="Ma J."/>
        </authorList>
    </citation>
    <scope>NUCLEOTIDE SEQUENCE [LARGE SCALE GENOMIC DNA]</scope>
    <source>
        <strain evidence="2">CGMCC 4.1641</strain>
    </source>
</reference>
<proteinExistence type="predicted"/>
<keyword evidence="2" id="KW-1185">Reference proteome</keyword>
<dbReference type="EMBL" id="JBHSKJ010000004">
    <property type="protein sequence ID" value="MFC5144759.1"/>
    <property type="molecule type" value="Genomic_DNA"/>
</dbReference>
<sequence>MSEGPPAFYIFLAPGHSTRTRMRTALAEVFDLPAHDVELYDGDDATGTYDCRWDAPVLCGFQRRRGDLDWAFDVGLAAERSYRPAERDLAVLLARAMGTSLLFPGDVHLPWIWQVATPKGEVSYARLDEPEEEGGELTVPAVEIAVPEFPNADVLAFPELDRMRQAGEGHASDRRHR</sequence>
<organism evidence="1 2">
    <name type="scientific">Streptomyces aureoversilis</name>
    <dbReference type="NCBI Taxonomy" id="67277"/>
    <lineage>
        <taxon>Bacteria</taxon>
        <taxon>Bacillati</taxon>
        <taxon>Actinomycetota</taxon>
        <taxon>Actinomycetes</taxon>
        <taxon>Kitasatosporales</taxon>
        <taxon>Streptomycetaceae</taxon>
        <taxon>Streptomyces</taxon>
    </lineage>
</organism>
<gene>
    <name evidence="1" type="ORF">ACFPP6_08745</name>
</gene>
<evidence type="ECO:0000313" key="1">
    <source>
        <dbReference type="EMBL" id="MFC5144759.1"/>
    </source>
</evidence>
<dbReference type="Proteomes" id="UP001596222">
    <property type="component" value="Unassembled WGS sequence"/>
</dbReference>
<dbReference type="RefSeq" id="WP_382038806.1">
    <property type="nucleotide sequence ID" value="NZ_JBHSKJ010000004.1"/>
</dbReference>
<protein>
    <submittedName>
        <fullName evidence="1">Uncharacterized protein</fullName>
    </submittedName>
</protein>
<evidence type="ECO:0000313" key="2">
    <source>
        <dbReference type="Proteomes" id="UP001596222"/>
    </source>
</evidence>
<comment type="caution">
    <text evidence="1">The sequence shown here is derived from an EMBL/GenBank/DDBJ whole genome shotgun (WGS) entry which is preliminary data.</text>
</comment>